<keyword evidence="2" id="KW-1185">Reference proteome</keyword>
<dbReference type="EMBL" id="CM051404">
    <property type="protein sequence ID" value="KAJ4706117.1"/>
    <property type="molecule type" value="Genomic_DNA"/>
</dbReference>
<organism evidence="1 2">
    <name type="scientific">Melia azedarach</name>
    <name type="common">Chinaberry tree</name>
    <dbReference type="NCBI Taxonomy" id="155640"/>
    <lineage>
        <taxon>Eukaryota</taxon>
        <taxon>Viridiplantae</taxon>
        <taxon>Streptophyta</taxon>
        <taxon>Embryophyta</taxon>
        <taxon>Tracheophyta</taxon>
        <taxon>Spermatophyta</taxon>
        <taxon>Magnoliopsida</taxon>
        <taxon>eudicotyledons</taxon>
        <taxon>Gunneridae</taxon>
        <taxon>Pentapetalae</taxon>
        <taxon>rosids</taxon>
        <taxon>malvids</taxon>
        <taxon>Sapindales</taxon>
        <taxon>Meliaceae</taxon>
        <taxon>Melia</taxon>
    </lineage>
</organism>
<evidence type="ECO:0000313" key="2">
    <source>
        <dbReference type="Proteomes" id="UP001164539"/>
    </source>
</evidence>
<name>A0ACC1X421_MELAZ</name>
<evidence type="ECO:0000313" key="1">
    <source>
        <dbReference type="EMBL" id="KAJ4706117.1"/>
    </source>
</evidence>
<protein>
    <submittedName>
        <fullName evidence="1">Cucumisin-like</fullName>
    </submittedName>
</protein>
<comment type="caution">
    <text evidence="1">The sequence shown here is derived from an EMBL/GenBank/DDBJ whole genome shotgun (WGS) entry which is preliminary data.</text>
</comment>
<reference evidence="1 2" key="1">
    <citation type="journal article" date="2023" name="Science">
        <title>Complex scaffold remodeling in plant triterpene biosynthesis.</title>
        <authorList>
            <person name="De La Pena R."/>
            <person name="Hodgson H."/>
            <person name="Liu J.C."/>
            <person name="Stephenson M.J."/>
            <person name="Martin A.C."/>
            <person name="Owen C."/>
            <person name="Harkess A."/>
            <person name="Leebens-Mack J."/>
            <person name="Jimenez L.E."/>
            <person name="Osbourn A."/>
            <person name="Sattely E.S."/>
        </authorList>
    </citation>
    <scope>NUCLEOTIDE SEQUENCE [LARGE SCALE GENOMIC DNA]</scope>
    <source>
        <strain evidence="2">cv. JPN11</strain>
        <tissue evidence="1">Leaf</tissue>
    </source>
</reference>
<gene>
    <name evidence="1" type="ORF">OWV82_019808</name>
</gene>
<dbReference type="Proteomes" id="UP001164539">
    <property type="component" value="Chromosome 11"/>
</dbReference>
<accession>A0ACC1X421</accession>
<sequence>MSCPHASGAAAYLKATHPSCSPAAIKSALMTTAYVMDPKKNDDKEFAYGSGHINPVKAVNPGLVFDASKADYIIFLCKQGYNTATLRLVSADDGVFTNVGLPNSTYHASVYMPYSLNATVEPSVLSFSAIGEKKSLTVKVNGPKITQQPIIASSIVWKDGVHEVRMPLVVYTVLSSAFCSYNNIPHCMKKFSRQGSSMYHRNRIPGNMS</sequence>
<proteinExistence type="predicted"/>